<keyword evidence="2" id="KW-1185">Reference proteome</keyword>
<comment type="caution">
    <text evidence="1">The sequence shown here is derived from an EMBL/GenBank/DDBJ whole genome shotgun (WGS) entry which is preliminary data.</text>
</comment>
<dbReference type="Proteomes" id="UP001500945">
    <property type="component" value="Unassembled WGS sequence"/>
</dbReference>
<accession>A0ABP8KD47</accession>
<sequence length="99" mass="10366">MSPTLRATVPVAWARPIQVLCTARSGSGSPPERARADPLRVRAAGRRVAGRVAAERPRDEEDVRVAMVAGYARVTADSRVTRGTAVTIGTAVTSGWGGP</sequence>
<dbReference type="EMBL" id="BAABGM010000010">
    <property type="protein sequence ID" value="GAA4404000.1"/>
    <property type="molecule type" value="Genomic_DNA"/>
</dbReference>
<proteinExistence type="predicted"/>
<reference evidence="2" key="1">
    <citation type="journal article" date="2019" name="Int. J. Syst. Evol. Microbiol.">
        <title>The Global Catalogue of Microorganisms (GCM) 10K type strain sequencing project: providing services to taxonomists for standard genome sequencing and annotation.</title>
        <authorList>
            <consortium name="The Broad Institute Genomics Platform"/>
            <consortium name="The Broad Institute Genome Sequencing Center for Infectious Disease"/>
            <person name="Wu L."/>
            <person name="Ma J."/>
        </authorList>
    </citation>
    <scope>NUCLEOTIDE SEQUENCE [LARGE SCALE GENOMIC DNA]</scope>
    <source>
        <strain evidence="2">JCM 17809</strain>
    </source>
</reference>
<organism evidence="1 2">
    <name type="scientific">Fodinibacter luteus</name>
    <dbReference type="NCBI Taxonomy" id="552064"/>
    <lineage>
        <taxon>Bacteria</taxon>
        <taxon>Bacillati</taxon>
        <taxon>Actinomycetota</taxon>
        <taxon>Actinomycetes</taxon>
        <taxon>Micrococcales</taxon>
        <taxon>Intrasporangiaceae</taxon>
        <taxon>Fodinibacter (ex Wang et al. 2009)</taxon>
    </lineage>
</organism>
<gene>
    <name evidence="1" type="ORF">GCM10023168_16050</name>
</gene>
<protein>
    <submittedName>
        <fullName evidence="1">Uncharacterized protein</fullName>
    </submittedName>
</protein>
<evidence type="ECO:0000313" key="2">
    <source>
        <dbReference type="Proteomes" id="UP001500945"/>
    </source>
</evidence>
<name>A0ABP8KD47_9MICO</name>
<evidence type="ECO:0000313" key="1">
    <source>
        <dbReference type="EMBL" id="GAA4404000.1"/>
    </source>
</evidence>